<dbReference type="GeneID" id="10528066"/>
<evidence type="ECO:0000313" key="3">
    <source>
        <dbReference type="Proteomes" id="UP000008783"/>
    </source>
</evidence>
<protein>
    <submittedName>
        <fullName evidence="2">Uncharacterized protein</fullName>
    </submittedName>
</protein>
<proteinExistence type="predicted"/>
<organism evidence="2 3">
    <name type="scientific">Puccinia graminis f. sp. tritici (strain CRL 75-36-700-3 / race SCCL)</name>
    <name type="common">Black stem rust fungus</name>
    <dbReference type="NCBI Taxonomy" id="418459"/>
    <lineage>
        <taxon>Eukaryota</taxon>
        <taxon>Fungi</taxon>
        <taxon>Dikarya</taxon>
        <taxon>Basidiomycota</taxon>
        <taxon>Pucciniomycotina</taxon>
        <taxon>Pucciniomycetes</taxon>
        <taxon>Pucciniales</taxon>
        <taxon>Pucciniaceae</taxon>
        <taxon>Puccinia</taxon>
    </lineage>
</organism>
<feature type="compositionally biased region" description="Polar residues" evidence="1">
    <location>
        <begin position="168"/>
        <end position="186"/>
    </location>
</feature>
<sequence>MAVSDSPEEETGIHSLPTVPQDPARSSEPPTKADSTGEKVTPSLLGQSKHNPRSPSFNVEHALADAMYERSIGSIAALEFVRSQSFTEFPRSDSSDPSRPSSELPPSDTLVLEPDQPKLWRRWPTGWIPPGSLLQLAHSLEATPQPAPNLLNVSPNPIQYPSTGEFHQPQQAGSNLIRKQSRQGPNTHLKLSPPLLIPSPADLQAGLPSIPNTQLS</sequence>
<dbReference type="InParanoid" id="E3NYF6"/>
<gene>
    <name evidence="2" type="ORF">PGTG_20561</name>
</gene>
<dbReference type="AlphaFoldDB" id="E3NYF6"/>
<dbReference type="KEGG" id="pgr:PGTG_20561"/>
<feature type="compositionally biased region" description="Polar residues" evidence="1">
    <location>
        <begin position="44"/>
        <end position="57"/>
    </location>
</feature>
<accession>E3NYF6</accession>
<dbReference type="Proteomes" id="UP000008783">
    <property type="component" value="Unassembled WGS sequence"/>
</dbReference>
<reference key="1">
    <citation type="submission" date="2007-01" db="EMBL/GenBank/DDBJ databases">
        <title>The Genome Sequence of Puccinia graminis f. sp. tritici Strain CRL 75-36-700-3.</title>
        <authorList>
            <consortium name="The Broad Institute Genome Sequencing Platform"/>
            <person name="Birren B."/>
            <person name="Lander E."/>
            <person name="Galagan J."/>
            <person name="Nusbaum C."/>
            <person name="Devon K."/>
            <person name="Cuomo C."/>
            <person name="Jaffe D."/>
            <person name="Butler J."/>
            <person name="Alvarez P."/>
            <person name="Gnerre S."/>
            <person name="Grabherr M."/>
            <person name="Mauceli E."/>
            <person name="Brockman W."/>
            <person name="Young S."/>
            <person name="LaButti K."/>
            <person name="Sykes S."/>
            <person name="DeCaprio D."/>
            <person name="Crawford M."/>
            <person name="Koehrsen M."/>
            <person name="Engels R."/>
            <person name="Montgomery P."/>
            <person name="Pearson M."/>
            <person name="Howarth C."/>
            <person name="Larson L."/>
            <person name="White J."/>
            <person name="Zeng Q."/>
            <person name="Kodira C."/>
            <person name="Yandava C."/>
            <person name="Alvarado L."/>
            <person name="O'Leary S."/>
            <person name="Szabo L."/>
            <person name="Dean R."/>
            <person name="Schein J."/>
        </authorList>
    </citation>
    <scope>NUCLEOTIDE SEQUENCE</scope>
    <source>
        <strain>CRL 75-36-700-3</strain>
    </source>
</reference>
<dbReference type="EMBL" id="DS990111">
    <property type="protein sequence ID" value="EFP94605.1"/>
    <property type="molecule type" value="Genomic_DNA"/>
</dbReference>
<feature type="region of interest" description="Disordered" evidence="1">
    <location>
        <begin position="144"/>
        <end position="216"/>
    </location>
</feature>
<name>E3NYF6_PUCGT</name>
<feature type="compositionally biased region" description="Low complexity" evidence="1">
    <location>
        <begin position="189"/>
        <end position="200"/>
    </location>
</feature>
<dbReference type="VEuPathDB" id="FungiDB:PGTG_20561"/>
<evidence type="ECO:0000313" key="2">
    <source>
        <dbReference type="EMBL" id="EFP94605.1"/>
    </source>
</evidence>
<dbReference type="RefSeq" id="XP_003339021.1">
    <property type="nucleotide sequence ID" value="XM_003338973.1"/>
</dbReference>
<feature type="region of interest" description="Disordered" evidence="1">
    <location>
        <begin position="1"/>
        <end position="57"/>
    </location>
</feature>
<feature type="region of interest" description="Disordered" evidence="1">
    <location>
        <begin position="86"/>
        <end position="115"/>
    </location>
</feature>
<dbReference type="STRING" id="418459.E3NYF6"/>
<dbReference type="OrthoDB" id="240546at2759"/>
<feature type="compositionally biased region" description="Low complexity" evidence="1">
    <location>
        <begin position="97"/>
        <end position="108"/>
    </location>
</feature>
<reference evidence="3" key="2">
    <citation type="journal article" date="2011" name="Proc. Natl. Acad. Sci. U.S.A.">
        <title>Obligate biotrophy features unraveled by the genomic analysis of rust fungi.</title>
        <authorList>
            <person name="Duplessis S."/>
            <person name="Cuomo C.A."/>
            <person name="Lin Y.-C."/>
            <person name="Aerts A."/>
            <person name="Tisserant E."/>
            <person name="Veneault-Fourrey C."/>
            <person name="Joly D.L."/>
            <person name="Hacquard S."/>
            <person name="Amselem J."/>
            <person name="Cantarel B.L."/>
            <person name="Chiu R."/>
            <person name="Coutinho P.M."/>
            <person name="Feau N."/>
            <person name="Field M."/>
            <person name="Frey P."/>
            <person name="Gelhaye E."/>
            <person name="Goldberg J."/>
            <person name="Grabherr M.G."/>
            <person name="Kodira C.D."/>
            <person name="Kohler A."/>
            <person name="Kuees U."/>
            <person name="Lindquist E.A."/>
            <person name="Lucas S.M."/>
            <person name="Mago R."/>
            <person name="Mauceli E."/>
            <person name="Morin E."/>
            <person name="Murat C."/>
            <person name="Pangilinan J.L."/>
            <person name="Park R."/>
            <person name="Pearson M."/>
            <person name="Quesneville H."/>
            <person name="Rouhier N."/>
            <person name="Sakthikumar S."/>
            <person name="Salamov A.A."/>
            <person name="Schmutz J."/>
            <person name="Selles B."/>
            <person name="Shapiro H."/>
            <person name="Tanguay P."/>
            <person name="Tuskan G.A."/>
            <person name="Henrissat B."/>
            <person name="Van de Peer Y."/>
            <person name="Rouze P."/>
            <person name="Ellis J.G."/>
            <person name="Dodds P.N."/>
            <person name="Schein J.E."/>
            <person name="Zhong S."/>
            <person name="Hamelin R.C."/>
            <person name="Grigoriev I.V."/>
            <person name="Szabo L.J."/>
            <person name="Martin F."/>
        </authorList>
    </citation>
    <scope>NUCLEOTIDE SEQUENCE [LARGE SCALE GENOMIC DNA]</scope>
    <source>
        <strain evidence="3">CRL 75-36-700-3 / race SCCL</strain>
    </source>
</reference>
<feature type="compositionally biased region" description="Acidic residues" evidence="1">
    <location>
        <begin position="1"/>
        <end position="10"/>
    </location>
</feature>
<keyword evidence="3" id="KW-1185">Reference proteome</keyword>
<dbReference type="HOGENOM" id="CLU_1278189_0_0_1"/>
<feature type="compositionally biased region" description="Polar residues" evidence="1">
    <location>
        <begin position="151"/>
        <end position="162"/>
    </location>
</feature>
<evidence type="ECO:0000256" key="1">
    <source>
        <dbReference type="SAM" id="MobiDB-lite"/>
    </source>
</evidence>